<feature type="non-terminal residue" evidence="2">
    <location>
        <position position="1"/>
    </location>
</feature>
<reference evidence="2 3" key="1">
    <citation type="submission" date="2016-05" db="EMBL/GenBank/DDBJ databases">
        <title>Single-cell genome of chain-forming Candidatus Thiomargarita nelsonii and comparison to other large sulfur-oxidizing bacteria.</title>
        <authorList>
            <person name="Winkel M."/>
            <person name="Salman V."/>
            <person name="Woyke T."/>
            <person name="Schulz-Vogt H."/>
            <person name="Richter M."/>
            <person name="Flood B."/>
            <person name="Bailey J."/>
            <person name="Amann R."/>
            <person name="Mussmann M."/>
        </authorList>
    </citation>
    <scope>NUCLEOTIDE SEQUENCE [LARGE SCALE GENOMIC DNA]</scope>
    <source>
        <strain evidence="2 3">THI036</strain>
    </source>
</reference>
<feature type="domain" description="ATPase AAA-type core" evidence="1">
    <location>
        <begin position="16"/>
        <end position="105"/>
    </location>
</feature>
<dbReference type="EMBL" id="LUTY01002207">
    <property type="protein sequence ID" value="OAD20659.1"/>
    <property type="molecule type" value="Genomic_DNA"/>
</dbReference>
<dbReference type="GO" id="GO:0005524">
    <property type="term" value="F:ATP binding"/>
    <property type="evidence" value="ECO:0007669"/>
    <property type="project" value="InterPro"/>
</dbReference>
<evidence type="ECO:0000313" key="3">
    <source>
        <dbReference type="Proteomes" id="UP000076962"/>
    </source>
</evidence>
<dbReference type="AlphaFoldDB" id="A0A176RY77"/>
<comment type="caution">
    <text evidence="2">The sequence shown here is derived from an EMBL/GenBank/DDBJ whole genome shotgun (WGS) entry which is preliminary data.</text>
</comment>
<keyword evidence="3" id="KW-1185">Reference proteome</keyword>
<dbReference type="InterPro" id="IPR051396">
    <property type="entry name" value="Bact_Antivir_Def_Nuclease"/>
</dbReference>
<protein>
    <submittedName>
        <fullName evidence="2">ATP binding protein</fullName>
    </submittedName>
</protein>
<dbReference type="Gene3D" id="3.40.50.300">
    <property type="entry name" value="P-loop containing nucleotide triphosphate hydrolases"/>
    <property type="match status" value="1"/>
</dbReference>
<dbReference type="InterPro" id="IPR027417">
    <property type="entry name" value="P-loop_NTPase"/>
</dbReference>
<dbReference type="InterPro" id="IPR003959">
    <property type="entry name" value="ATPase_AAA_core"/>
</dbReference>
<dbReference type="PANTHER" id="PTHR43581:SF2">
    <property type="entry name" value="EXCINUCLEASE ATPASE SUBUNIT"/>
    <property type="match status" value="1"/>
</dbReference>
<accession>A0A176RY77</accession>
<gene>
    <name evidence="2" type="ORF">THIOM_003622</name>
</gene>
<dbReference type="SUPFAM" id="SSF52540">
    <property type="entry name" value="P-loop containing nucleoside triphosphate hydrolases"/>
    <property type="match status" value="1"/>
</dbReference>
<dbReference type="PANTHER" id="PTHR43581">
    <property type="entry name" value="ATP/GTP PHOSPHATASE"/>
    <property type="match status" value="1"/>
</dbReference>
<organism evidence="2 3">
    <name type="scientific">Candidatus Thiomargarita nelsonii</name>
    <dbReference type="NCBI Taxonomy" id="1003181"/>
    <lineage>
        <taxon>Bacteria</taxon>
        <taxon>Pseudomonadati</taxon>
        <taxon>Pseudomonadota</taxon>
        <taxon>Gammaproteobacteria</taxon>
        <taxon>Thiotrichales</taxon>
        <taxon>Thiotrichaceae</taxon>
        <taxon>Thiomargarita</taxon>
    </lineage>
</organism>
<evidence type="ECO:0000313" key="2">
    <source>
        <dbReference type="EMBL" id="OAD20659.1"/>
    </source>
</evidence>
<name>A0A176RY77_9GAMM</name>
<dbReference type="GO" id="GO:0016887">
    <property type="term" value="F:ATP hydrolysis activity"/>
    <property type="evidence" value="ECO:0007669"/>
    <property type="project" value="InterPro"/>
</dbReference>
<dbReference type="Pfam" id="PF13304">
    <property type="entry name" value="AAA_21"/>
    <property type="match status" value="1"/>
</dbReference>
<evidence type="ECO:0000259" key="1">
    <source>
        <dbReference type="Pfam" id="PF13304"/>
    </source>
</evidence>
<proteinExistence type="predicted"/>
<sequence length="173" mass="19363">QKLYFDLNEEALMMAFKDGRILPFKQLSDGVRNLLAMVADIAFRCTSLNPHLGQKAAFDTDGIVLIDELDLHLHPAKQQKVIFDLKTTFPKIQFIATTHSPLILSTVADNVISLTDNKAYRTDHTYGRDVNNVLRLAMGTNARVDSVQKELDKYFVLIEEGEGKSKTAPAQSI</sequence>
<dbReference type="Proteomes" id="UP000076962">
    <property type="component" value="Unassembled WGS sequence"/>
</dbReference>